<feature type="transmembrane region" description="Helical" evidence="1">
    <location>
        <begin position="97"/>
        <end position="114"/>
    </location>
</feature>
<dbReference type="Proteomes" id="UP000246077">
    <property type="component" value="Unassembled WGS sequence"/>
</dbReference>
<protein>
    <submittedName>
        <fullName evidence="2">Uncharacterized protein</fullName>
    </submittedName>
</protein>
<dbReference type="RefSeq" id="WP_109921478.1">
    <property type="nucleotide sequence ID" value="NZ_QGLF01000003.1"/>
</dbReference>
<keyword evidence="1" id="KW-0472">Membrane</keyword>
<sequence length="141" mass="14748">MTRMAFLFEVLGFGLVAALVAWVVYSLRGQAAVEMPSWLSVYAGVAAAAVWSALVRREGRVRLSVAALAGVLSVVAAHVLGTVVITLAGAIDRGPEFVGLGTGLLLFALLALVLTAHQTLPPAIAAALAFALASRLWRRRL</sequence>
<evidence type="ECO:0000256" key="1">
    <source>
        <dbReference type="SAM" id="Phobius"/>
    </source>
</evidence>
<dbReference type="AlphaFoldDB" id="A0A317E323"/>
<keyword evidence="3" id="KW-1185">Reference proteome</keyword>
<accession>A0A317E323</accession>
<feature type="transmembrane region" description="Helical" evidence="1">
    <location>
        <begin position="37"/>
        <end position="54"/>
    </location>
</feature>
<feature type="transmembrane region" description="Helical" evidence="1">
    <location>
        <begin position="120"/>
        <end position="137"/>
    </location>
</feature>
<evidence type="ECO:0000313" key="3">
    <source>
        <dbReference type="Proteomes" id="UP000246077"/>
    </source>
</evidence>
<keyword evidence="1" id="KW-0812">Transmembrane</keyword>
<gene>
    <name evidence="2" type="ORF">DKG75_12645</name>
</gene>
<keyword evidence="1" id="KW-1133">Transmembrane helix</keyword>
<feature type="transmembrane region" description="Helical" evidence="1">
    <location>
        <begin position="6"/>
        <end position="25"/>
    </location>
</feature>
<feature type="transmembrane region" description="Helical" evidence="1">
    <location>
        <begin position="66"/>
        <end position="90"/>
    </location>
</feature>
<comment type="caution">
    <text evidence="2">The sequence shown here is derived from an EMBL/GenBank/DDBJ whole genome shotgun (WGS) entry which is preliminary data.</text>
</comment>
<reference evidence="3" key="1">
    <citation type="submission" date="2018-05" db="EMBL/GenBank/DDBJ databases">
        <title>Zavarzinia sp. HR-AS.</title>
        <authorList>
            <person name="Lee Y."/>
            <person name="Jeon C.O."/>
        </authorList>
    </citation>
    <scope>NUCLEOTIDE SEQUENCE [LARGE SCALE GENOMIC DNA]</scope>
    <source>
        <strain evidence="3">DSM 1231</strain>
    </source>
</reference>
<evidence type="ECO:0000313" key="2">
    <source>
        <dbReference type="EMBL" id="PWR20834.1"/>
    </source>
</evidence>
<organism evidence="2 3">
    <name type="scientific">Zavarzinia compransoris</name>
    <dbReference type="NCBI Taxonomy" id="1264899"/>
    <lineage>
        <taxon>Bacteria</taxon>
        <taxon>Pseudomonadati</taxon>
        <taxon>Pseudomonadota</taxon>
        <taxon>Alphaproteobacteria</taxon>
        <taxon>Rhodospirillales</taxon>
        <taxon>Zavarziniaceae</taxon>
        <taxon>Zavarzinia</taxon>
    </lineage>
</organism>
<dbReference type="EMBL" id="QGLF01000003">
    <property type="protein sequence ID" value="PWR20834.1"/>
    <property type="molecule type" value="Genomic_DNA"/>
</dbReference>
<proteinExistence type="predicted"/>
<name>A0A317E323_9PROT</name>